<evidence type="ECO:0000256" key="2">
    <source>
        <dbReference type="ARBA" id="ARBA00001730"/>
    </source>
</evidence>
<dbReference type="PRINTS" id="PR01607">
    <property type="entry name" value="APYRASEFAMLY"/>
</dbReference>
<dbReference type="InterPro" id="IPR008334">
    <property type="entry name" value="5'-Nucleotdase_C"/>
</dbReference>
<evidence type="ECO:0000259" key="13">
    <source>
        <dbReference type="Pfam" id="PF02872"/>
    </source>
</evidence>
<evidence type="ECO:0000259" key="12">
    <source>
        <dbReference type="Pfam" id="PF00149"/>
    </source>
</evidence>
<evidence type="ECO:0000256" key="4">
    <source>
        <dbReference type="ARBA" id="ARBA00004196"/>
    </source>
</evidence>
<keyword evidence="6" id="KW-0479">Metal-binding</keyword>
<dbReference type="PANTHER" id="PTHR11575:SF6">
    <property type="entry name" value="2',3'-CYCLIC-NUCLEOTIDE 2'-PHOSPHODIESTERASE_3'-NUCLEOTIDASE"/>
    <property type="match status" value="1"/>
</dbReference>
<proteinExistence type="inferred from homology"/>
<dbReference type="InterPro" id="IPR029052">
    <property type="entry name" value="Metallo-depent_PP-like"/>
</dbReference>
<evidence type="ECO:0000256" key="8">
    <source>
        <dbReference type="ARBA" id="ARBA00022741"/>
    </source>
</evidence>
<evidence type="ECO:0000256" key="7">
    <source>
        <dbReference type="ARBA" id="ARBA00022729"/>
    </source>
</evidence>
<evidence type="ECO:0000256" key="6">
    <source>
        <dbReference type="ARBA" id="ARBA00022723"/>
    </source>
</evidence>
<evidence type="ECO:0000256" key="5">
    <source>
        <dbReference type="ARBA" id="ARBA00006654"/>
    </source>
</evidence>
<dbReference type="InterPro" id="IPR036907">
    <property type="entry name" value="5'-Nucleotdase_C_sf"/>
</dbReference>
<dbReference type="PANTHER" id="PTHR11575">
    <property type="entry name" value="5'-NUCLEOTIDASE-RELATED"/>
    <property type="match status" value="1"/>
</dbReference>
<dbReference type="AlphaFoldDB" id="A0A430AJE9"/>
<reference evidence="14 15" key="1">
    <citation type="submission" date="2017-05" db="EMBL/GenBank/DDBJ databases">
        <title>Vagococcus spp. assemblies.</title>
        <authorList>
            <person name="Gulvik C.A."/>
        </authorList>
    </citation>
    <scope>NUCLEOTIDE SEQUENCE [LARGE SCALE GENOMIC DNA]</scope>
    <source>
        <strain evidence="14 15">DSM 24756</strain>
    </source>
</reference>
<feature type="domain" description="Calcineurin-like phosphoesterase" evidence="12">
    <location>
        <begin position="4"/>
        <end position="236"/>
    </location>
</feature>
<dbReference type="GO" id="GO:0008254">
    <property type="term" value="F:3'-nucleotidase activity"/>
    <property type="evidence" value="ECO:0007669"/>
    <property type="project" value="UniProtKB-EC"/>
</dbReference>
<keyword evidence="15" id="KW-1185">Reference proteome</keyword>
<dbReference type="Gene3D" id="3.90.780.10">
    <property type="entry name" value="5'-Nucleotidase, C-terminal domain"/>
    <property type="match status" value="1"/>
</dbReference>
<comment type="similarity">
    <text evidence="5 11">Belongs to the 5'-nucleotidase family.</text>
</comment>
<dbReference type="GO" id="GO:0008663">
    <property type="term" value="F:2',3'-cyclic-nucleotide 2'-phosphodiesterase activity"/>
    <property type="evidence" value="ECO:0007669"/>
    <property type="project" value="UniProtKB-EC"/>
</dbReference>
<dbReference type="Pfam" id="PF02872">
    <property type="entry name" value="5_nucleotid_C"/>
    <property type="match status" value="1"/>
</dbReference>
<organism evidence="14 15">
    <name type="scientific">Vagococcus entomophilus</name>
    <dbReference type="NCBI Taxonomy" id="1160095"/>
    <lineage>
        <taxon>Bacteria</taxon>
        <taxon>Bacillati</taxon>
        <taxon>Bacillota</taxon>
        <taxon>Bacilli</taxon>
        <taxon>Lactobacillales</taxon>
        <taxon>Enterococcaceae</taxon>
        <taxon>Vagococcus</taxon>
    </lineage>
</organism>
<protein>
    <submittedName>
        <fullName evidence="14">Bifunctional metallophosphatase/5'-nucleotidase</fullName>
    </submittedName>
</protein>
<gene>
    <name evidence="14" type="ORF">CBF30_02970</name>
</gene>
<feature type="domain" description="5'-Nucleotidase C-terminal" evidence="13">
    <location>
        <begin position="325"/>
        <end position="482"/>
    </location>
</feature>
<dbReference type="GO" id="GO:0046872">
    <property type="term" value="F:metal ion binding"/>
    <property type="evidence" value="ECO:0007669"/>
    <property type="project" value="UniProtKB-KW"/>
</dbReference>
<dbReference type="CDD" id="cd07410">
    <property type="entry name" value="MPP_CpdB_N"/>
    <property type="match status" value="1"/>
</dbReference>
<comment type="catalytic activity">
    <reaction evidence="2">
        <text>a nucleoside 2',3'-cyclic phosphate + H2O = a nucleoside 3'-phosphate + H(+)</text>
        <dbReference type="Rhea" id="RHEA:19621"/>
        <dbReference type="ChEBI" id="CHEBI:15377"/>
        <dbReference type="ChEBI" id="CHEBI:15378"/>
        <dbReference type="ChEBI" id="CHEBI:66949"/>
        <dbReference type="ChEBI" id="CHEBI:66954"/>
        <dbReference type="EC" id="3.1.4.16"/>
    </reaction>
</comment>
<comment type="subcellular location">
    <subcellularLocation>
        <location evidence="4">Cell envelope</location>
    </subcellularLocation>
</comment>
<evidence type="ECO:0000256" key="9">
    <source>
        <dbReference type="ARBA" id="ARBA00022801"/>
    </source>
</evidence>
<comment type="catalytic activity">
    <reaction evidence="1">
        <text>a ribonucleoside 3'-phosphate + H2O = a ribonucleoside + phosphate</text>
        <dbReference type="Rhea" id="RHEA:10144"/>
        <dbReference type="ChEBI" id="CHEBI:13197"/>
        <dbReference type="ChEBI" id="CHEBI:15377"/>
        <dbReference type="ChEBI" id="CHEBI:18254"/>
        <dbReference type="ChEBI" id="CHEBI:43474"/>
        <dbReference type="EC" id="3.1.3.6"/>
    </reaction>
</comment>
<keyword evidence="8 11" id="KW-0547">Nucleotide-binding</keyword>
<evidence type="ECO:0000313" key="15">
    <source>
        <dbReference type="Proteomes" id="UP000288669"/>
    </source>
</evidence>
<dbReference type="InterPro" id="IPR041827">
    <property type="entry name" value="CpdB_N"/>
</dbReference>
<evidence type="ECO:0000313" key="14">
    <source>
        <dbReference type="EMBL" id="RSU08221.1"/>
    </source>
</evidence>
<name>A0A430AJE9_9ENTE</name>
<dbReference type="Gene3D" id="3.60.21.10">
    <property type="match status" value="1"/>
</dbReference>
<keyword evidence="9 11" id="KW-0378">Hydrolase</keyword>
<dbReference type="InterPro" id="IPR004843">
    <property type="entry name" value="Calcineurin-like_PHP"/>
</dbReference>
<accession>A0A430AJE9</accession>
<dbReference type="Pfam" id="PF00149">
    <property type="entry name" value="Metallophos"/>
    <property type="match status" value="1"/>
</dbReference>
<evidence type="ECO:0000256" key="1">
    <source>
        <dbReference type="ARBA" id="ARBA00000527"/>
    </source>
</evidence>
<dbReference type="Proteomes" id="UP000288669">
    <property type="component" value="Unassembled WGS sequence"/>
</dbReference>
<dbReference type="EMBL" id="NGJZ01000001">
    <property type="protein sequence ID" value="RSU08221.1"/>
    <property type="molecule type" value="Genomic_DNA"/>
</dbReference>
<dbReference type="PROSITE" id="PS00786">
    <property type="entry name" value="5_NUCLEOTIDASE_2"/>
    <property type="match status" value="1"/>
</dbReference>
<dbReference type="OrthoDB" id="9801679at2"/>
<dbReference type="InterPro" id="IPR006179">
    <property type="entry name" value="5_nucleotidase/apyrase"/>
</dbReference>
<evidence type="ECO:0000256" key="3">
    <source>
        <dbReference type="ARBA" id="ARBA00001968"/>
    </source>
</evidence>
<sequence length="525" mass="58741">MKLTILATSDMHGYIYPTNFGSTNQNQPFGAAKAATVIERIQQETKNPVITIENGDFIQGSPLSFFLAKQLEDFKPSELMNVLNLIQYDVGLLGNHEFNYGLNYLKMMEDACNHPILCANILGQDGKPFYGKAYEIIEKQGVKIAILGLTTQFIPHWEHPDHIKGLTFRSIVDTAKEYIPLLKEQADVVIVSYHGGFERDLESGAPTERLTGENEGYQLLQEVSGIDALVTGHQHRTLAQKVNGVPIIQPGFRGEFVGQITLRLEQVEQGWVITTSEAELIPTGNEVVAPRVAQAIHPVAAAVEKWLDQPLGRVEGSMKIEDPDQARITEHPYIEFIQKVQMDACGVDISGTALFNNEGKGFNEIITMRDVVTNYVYPNTLAVLKVSGADLKAALERCASFFKLEEDGKTLGINSLFINPKPQYYNYDMYEGIEYTLDISKPIGERVTKLNYHKKNVQSEDTLEIVINQYRAVGGGDYLMFSADKIIREVQIDMTELIANYLQRHPVIEATVNHNFSVVTIPEIE</sequence>
<dbReference type="SUPFAM" id="SSF55816">
    <property type="entry name" value="5'-nucleotidase (syn. UDP-sugar hydrolase), C-terminal domain"/>
    <property type="match status" value="1"/>
</dbReference>
<dbReference type="SUPFAM" id="SSF56300">
    <property type="entry name" value="Metallo-dependent phosphatases"/>
    <property type="match status" value="1"/>
</dbReference>
<evidence type="ECO:0000256" key="11">
    <source>
        <dbReference type="RuleBase" id="RU362119"/>
    </source>
</evidence>
<keyword evidence="7" id="KW-0732">Signal</keyword>
<dbReference type="RefSeq" id="WP_126822616.1">
    <property type="nucleotide sequence ID" value="NZ_JBHLWU010000001.1"/>
</dbReference>
<dbReference type="InterPro" id="IPR006146">
    <property type="entry name" value="5'-Nucleotdase_CS"/>
</dbReference>
<keyword evidence="10" id="KW-0511">Multifunctional enzyme</keyword>
<dbReference type="PROSITE" id="PS00785">
    <property type="entry name" value="5_NUCLEOTIDASE_1"/>
    <property type="match status" value="1"/>
</dbReference>
<dbReference type="GO" id="GO:0009166">
    <property type="term" value="P:nucleotide catabolic process"/>
    <property type="evidence" value="ECO:0007669"/>
    <property type="project" value="InterPro"/>
</dbReference>
<comment type="cofactor">
    <cofactor evidence="3">
        <name>a divalent metal cation</name>
        <dbReference type="ChEBI" id="CHEBI:60240"/>
    </cofactor>
</comment>
<dbReference type="GO" id="GO:0000166">
    <property type="term" value="F:nucleotide binding"/>
    <property type="evidence" value="ECO:0007669"/>
    <property type="project" value="UniProtKB-KW"/>
</dbReference>
<evidence type="ECO:0000256" key="10">
    <source>
        <dbReference type="ARBA" id="ARBA00023268"/>
    </source>
</evidence>
<comment type="caution">
    <text evidence="14">The sequence shown here is derived from an EMBL/GenBank/DDBJ whole genome shotgun (WGS) entry which is preliminary data.</text>
</comment>
<dbReference type="GO" id="GO:0030288">
    <property type="term" value="C:outer membrane-bounded periplasmic space"/>
    <property type="evidence" value="ECO:0007669"/>
    <property type="project" value="TreeGrafter"/>
</dbReference>